<reference evidence="2 3" key="1">
    <citation type="submission" date="2015-02" db="EMBL/GenBank/DDBJ databases">
        <authorList>
            <person name="Ju K.-S."/>
            <person name="Doroghazi J.R."/>
            <person name="Metcalf W."/>
        </authorList>
    </citation>
    <scope>NUCLEOTIDE SEQUENCE [LARGE SCALE GENOMIC DNA]</scope>
    <source>
        <strain evidence="2 3">NRRL ISP-5550</strain>
    </source>
</reference>
<dbReference type="AlphaFoldDB" id="A0A0F4ISN0"/>
<evidence type="ECO:0000313" key="3">
    <source>
        <dbReference type="Proteomes" id="UP000033551"/>
    </source>
</evidence>
<evidence type="ECO:0000256" key="1">
    <source>
        <dbReference type="SAM" id="Phobius"/>
    </source>
</evidence>
<gene>
    <name evidence="2" type="ORF">VR44_33740</name>
</gene>
<keyword evidence="1" id="KW-0472">Membrane</keyword>
<keyword evidence="1" id="KW-1133">Transmembrane helix</keyword>
<dbReference type="Proteomes" id="UP000033551">
    <property type="component" value="Unassembled WGS sequence"/>
</dbReference>
<dbReference type="EMBL" id="JZWV01001137">
    <property type="protein sequence ID" value="KJY24997.1"/>
    <property type="molecule type" value="Genomic_DNA"/>
</dbReference>
<dbReference type="PATRIC" id="fig|68223.7.peg.3665"/>
<keyword evidence="1" id="KW-0812">Transmembrane</keyword>
<accession>A0A0F4ISN0</accession>
<sequence>MTHSGDRPLTITTRGQLTALVLLLAAIAVLAKWHDGPVFWCGALLGLAGIGGYFIRFDSPRGAAQWILAAVGFCMVAMFTIQLLIGVLS</sequence>
<comment type="caution">
    <text evidence="2">The sequence shown here is derived from an EMBL/GenBank/DDBJ whole genome shotgun (WGS) entry which is preliminary data.</text>
</comment>
<protein>
    <submittedName>
        <fullName evidence="2">Uncharacterized protein</fullName>
    </submittedName>
</protein>
<feature type="transmembrane region" description="Helical" evidence="1">
    <location>
        <begin position="67"/>
        <end position="88"/>
    </location>
</feature>
<evidence type="ECO:0000313" key="2">
    <source>
        <dbReference type="EMBL" id="KJY24997.1"/>
    </source>
</evidence>
<proteinExistence type="predicted"/>
<organism evidence="2 3">
    <name type="scientific">Streptomyces katrae</name>
    <dbReference type="NCBI Taxonomy" id="68223"/>
    <lineage>
        <taxon>Bacteria</taxon>
        <taxon>Bacillati</taxon>
        <taxon>Actinomycetota</taxon>
        <taxon>Actinomycetes</taxon>
        <taxon>Kitasatosporales</taxon>
        <taxon>Streptomycetaceae</taxon>
        <taxon>Streptomyces</taxon>
    </lineage>
</organism>
<feature type="transmembrane region" description="Helical" evidence="1">
    <location>
        <begin position="37"/>
        <end position="55"/>
    </location>
</feature>
<feature type="transmembrane region" description="Helical" evidence="1">
    <location>
        <begin position="12"/>
        <end position="31"/>
    </location>
</feature>
<keyword evidence="3" id="KW-1185">Reference proteome</keyword>
<name>A0A0F4ISN0_9ACTN</name>